<evidence type="ECO:0000313" key="4">
    <source>
        <dbReference type="Proteomes" id="UP000708148"/>
    </source>
</evidence>
<name>A0A8S1IMR6_9CHLO</name>
<gene>
    <name evidence="3" type="ORF">OSTQU699_LOCUS1368</name>
</gene>
<dbReference type="EMBL" id="CAJHUC010000420">
    <property type="protein sequence ID" value="CAD7696007.1"/>
    <property type="molecule type" value="Genomic_DNA"/>
</dbReference>
<organism evidence="3 4">
    <name type="scientific">Ostreobium quekettii</name>
    <dbReference type="NCBI Taxonomy" id="121088"/>
    <lineage>
        <taxon>Eukaryota</taxon>
        <taxon>Viridiplantae</taxon>
        <taxon>Chlorophyta</taxon>
        <taxon>core chlorophytes</taxon>
        <taxon>Ulvophyceae</taxon>
        <taxon>TCBD clade</taxon>
        <taxon>Bryopsidales</taxon>
        <taxon>Ostreobineae</taxon>
        <taxon>Ostreobiaceae</taxon>
        <taxon>Ostreobium</taxon>
    </lineage>
</organism>
<reference evidence="3" key="1">
    <citation type="submission" date="2020-12" db="EMBL/GenBank/DDBJ databases">
        <authorList>
            <person name="Iha C."/>
        </authorList>
    </citation>
    <scope>NUCLEOTIDE SEQUENCE</scope>
</reference>
<feature type="compositionally biased region" description="Basic and acidic residues" evidence="1">
    <location>
        <begin position="733"/>
        <end position="745"/>
    </location>
</feature>
<dbReference type="Proteomes" id="UP000708148">
    <property type="component" value="Unassembled WGS sequence"/>
</dbReference>
<feature type="compositionally biased region" description="Basic and acidic residues" evidence="1">
    <location>
        <begin position="803"/>
        <end position="838"/>
    </location>
</feature>
<feature type="compositionally biased region" description="Basic and acidic residues" evidence="1">
    <location>
        <begin position="870"/>
        <end position="887"/>
    </location>
</feature>
<feature type="compositionally biased region" description="Polar residues" evidence="1">
    <location>
        <begin position="372"/>
        <end position="382"/>
    </location>
</feature>
<feature type="region of interest" description="Disordered" evidence="1">
    <location>
        <begin position="1923"/>
        <end position="1944"/>
    </location>
</feature>
<dbReference type="Pfam" id="PF21983">
    <property type="entry name" value="NikA-like"/>
    <property type="match status" value="1"/>
</dbReference>
<feature type="compositionally biased region" description="Basic and acidic residues" evidence="1">
    <location>
        <begin position="661"/>
        <end position="670"/>
    </location>
</feature>
<feature type="region of interest" description="Disordered" evidence="1">
    <location>
        <begin position="254"/>
        <end position="273"/>
    </location>
</feature>
<evidence type="ECO:0000313" key="3">
    <source>
        <dbReference type="EMBL" id="CAD7696007.1"/>
    </source>
</evidence>
<keyword evidence="4" id="KW-1185">Reference proteome</keyword>
<feature type="region of interest" description="Disordered" evidence="1">
    <location>
        <begin position="356"/>
        <end position="411"/>
    </location>
</feature>
<feature type="compositionally biased region" description="Basic and acidic residues" evidence="1">
    <location>
        <begin position="714"/>
        <end position="724"/>
    </location>
</feature>
<evidence type="ECO:0000259" key="2">
    <source>
        <dbReference type="Pfam" id="PF03432"/>
    </source>
</evidence>
<protein>
    <recommendedName>
        <fullName evidence="2">MobA/VirD2-like nuclease domain-containing protein</fullName>
    </recommendedName>
</protein>
<dbReference type="Pfam" id="PF03432">
    <property type="entry name" value="Relaxase"/>
    <property type="match status" value="1"/>
</dbReference>
<feature type="domain" description="MobA/VirD2-like nuclease" evidence="2">
    <location>
        <begin position="120"/>
        <end position="245"/>
    </location>
</feature>
<feature type="compositionally biased region" description="Polar residues" evidence="1">
    <location>
        <begin position="791"/>
        <end position="802"/>
    </location>
</feature>
<evidence type="ECO:0000256" key="1">
    <source>
        <dbReference type="SAM" id="MobiDB-lite"/>
    </source>
</evidence>
<feature type="region of interest" description="Disordered" evidence="1">
    <location>
        <begin position="866"/>
        <end position="902"/>
    </location>
</feature>
<dbReference type="InterPro" id="IPR053842">
    <property type="entry name" value="NikA-like"/>
</dbReference>
<proteinExistence type="predicted"/>
<feature type="region of interest" description="Disordered" evidence="1">
    <location>
        <begin position="660"/>
        <end position="745"/>
    </location>
</feature>
<feature type="non-terminal residue" evidence="3">
    <location>
        <position position="2034"/>
    </location>
</feature>
<comment type="caution">
    <text evidence="3">The sequence shown here is derived from an EMBL/GenBank/DDBJ whole genome shotgun (WGS) entry which is preliminary data.</text>
</comment>
<dbReference type="InterPro" id="IPR005094">
    <property type="entry name" value="Endonuclease_MobA/VirD2"/>
</dbReference>
<feature type="region of interest" description="Disordered" evidence="1">
    <location>
        <begin position="758"/>
        <end position="838"/>
    </location>
</feature>
<accession>A0A8S1IMR6</accession>
<feature type="compositionally biased region" description="Basic and acidic residues" evidence="1">
    <location>
        <begin position="531"/>
        <end position="540"/>
    </location>
</feature>
<sequence>SPVLAKSPTYKTRHETAQRTERILIRVTPEEKAEIEETARIFEQSIAETVRKAALNVRMASPPSAENFEQWKTMGKVSQTINMFLRHLHRAHQRLDEKEVSGVITKINRGNDLGATLRYVYREDATPEVVAGTAVGSSREQIERDMMKAIDRRADLKNPVVHMILSIPKEEHLTLDQWGEVAEEYTERMGFGKAPYIAVRHQDTEHEHIHIVASRVDVFGRPIRLSHDYYKSQEIARDLEQKYELGRVRSSWERETKDRSQGEYHLTQRTGAETRKERVRRELFGALEQCKDVPALASKLREKDIELVPKVTSDQSKVVGVVFKVEGWHIPGSRIDRALSWNRIAEKLEYEHARDFSRLSAPPEAPARATGEVSQASPNTPGRESAAELMRPVVPEPVSQESGQEKRERVQNELQAALEKAPYHKGWEAWAKALKEQEIEAIPKGTQSEEGKLRGMYFEKEGVRLPGSSVGREYSFGNLEQRLGVYEKERDAVAFARVHIPGVGDQAMPSRKEQAREEAPAVVQTPSPEASRSRAPEHGVRSVQPPQITPEERKEHMVADMRQALEDATVDQGWKAWTRSLREQGVEAIPKGTQADPGKLRGMYFEKEGVRVPGSEVGRAYSFGNLEKTLGAYERVRDQAAFERVYVPGAGDTEVSVSVEQGRENTRGEMHAPSPEANQTRTPEDEGRQALRQSSALGEREEHTSDVTQPEAEDTPRVEGEHVAEQQTVEEQSVEHAVGHDGEKSTVELFCEQLKREQEKAAVDEVVVEEEGAPLPASKPIAPDVEAPAPASTSRSPETSRASLEERNAPGVEDQRRPPEVRKARTASRKSESERVLDEAKRVVHAMDRTADEELIARLRGRNLLAGLSRKPEDPRNKQREQRERQDPPGSRRNPLSPGDVQRKILETEKPSAKLDQEPFMGAVKEVFYTRQGRVALLEGERKIALVALKEYDPRFVQGRVFSITPDQEGKGIVIDEIYRGRIENPFNAEEANLRFERYETERVPVKKEPFVGQVKETFCIENYGQVAIVENESHHAVVRIQGHEELLQPYRFVTVSPQEEGGVAVEYTLGSRDKPLTIEQLRELDGSLPTQSVRADKEAIKGQVLGTFYVERIGRMALVSDGKQHSIAKIPYLDREHFEHGAHVELYPNPEGRGVLLSPPKGRVENPYALEEVELALFKRETERVVVSLESAREAGGVYPHQTQLRGKVRDVFHIEGQGQFALLENESHHALVPVESNKDVFERGRDVTVMALDDGQLAAQITLGSKENPYSRAQLDVLEQNLDTEAVHTRKEDIKGKVIETLYVEKWGRMALVVNEEQHAIVKIPYREREKFERGADVEIYPNPEGRGVVLSAPKGHQENPYTREEVDAALMAKETELAKLEYEPGHQHGEPPHMRGRVREVFHVEDQGAFALVENESHHALVPVQGNEVLARGKDVTVMAVGDGRFEAQITLGTRENPYSREQLSALEKSLPTTSTHTRKEDIKGKVIETLYVEKWGKMALVVNEDRHAVVKIPYRERERFERGADIEIYPAPNGRGVVFSAPKGHQENPYSLEEVDARLAKRELTRVELASTKAQREPGVGEARKEGALIQGRVRELLNVEGRGKVALVQGDKEAALVPVSIDPEVLARGKDVSVVALDDGKLGAQITLGSKENPYSREQLEAFDKSLATRSTRWDREPIEGSVVKAFYVEKWGRMALIANEEQHTIIKIPYQEREKFGVGKQLALTPNPQGRPTITEVEQETAHTSSGVAERGPVGPQFTDQARQDEKGVLEQSVPHETPSPARDPETTEQKPAPPAKQKSFGELLKDKIEKELGPISLEKEPVLSREEVRIRLEMYQLREEKKVHINPERFDGAVREVFRSEDGARWAAIDDGRAVAMVDVTRKEIVGELTRGMSARIEAERPDKLVVGQPRQVEVEKPRGLEREDARAEQAKESPKAEIAAAQWISEQRALGEKVRLLEPTQRVRGVVEDKAIELKEGTFHVIRTRESERVLVQDAKLGESKGEKATAYVNPSGRTFVESLERDRDR</sequence>
<feature type="compositionally biased region" description="Basic and acidic residues" evidence="1">
    <location>
        <begin position="1923"/>
        <end position="1943"/>
    </location>
</feature>
<feature type="compositionally biased region" description="Basic and acidic residues" evidence="1">
    <location>
        <begin position="510"/>
        <end position="519"/>
    </location>
</feature>
<feature type="region of interest" description="Disordered" evidence="1">
    <location>
        <begin position="1728"/>
        <end position="1807"/>
    </location>
</feature>
<feature type="region of interest" description="Disordered" evidence="1">
    <location>
        <begin position="505"/>
        <end position="555"/>
    </location>
</feature>